<dbReference type="Proteomes" id="UP000034231">
    <property type="component" value="Unassembled WGS sequence"/>
</dbReference>
<organism evidence="2 3">
    <name type="scientific">Candidatus Shapirobacteria bacterium GW2011_GWE1_38_10</name>
    <dbReference type="NCBI Taxonomy" id="1618488"/>
    <lineage>
        <taxon>Bacteria</taxon>
        <taxon>Candidatus Shapironibacteriota</taxon>
    </lineage>
</organism>
<dbReference type="InterPro" id="IPR016040">
    <property type="entry name" value="NAD(P)-bd_dom"/>
</dbReference>
<dbReference type="AlphaFoldDB" id="A0A0G0L6N3"/>
<evidence type="ECO:0000259" key="1">
    <source>
        <dbReference type="Pfam" id="PF16363"/>
    </source>
</evidence>
<comment type="caution">
    <text evidence="2">The sequence shown here is derived from an EMBL/GenBank/DDBJ whole genome shotgun (WGS) entry which is preliminary data.</text>
</comment>
<evidence type="ECO:0000313" key="3">
    <source>
        <dbReference type="Proteomes" id="UP000034231"/>
    </source>
</evidence>
<sequence>MNPQNPYAISKVANWFLARQYTKSFGFDIVYVTPFNHTGPGQGAGFLAPDVANQIVEAENGIRDPVIFTGDLSARRDFSDVRDIVRAYRLLIEKAKAGERFVISSGHSIPVKDVVDTLLSLAKVRIEHRIDPKRNRPLDIADLYGSHDKLTQVTGWEPEIPLEKTLSDLLDWYRGQE</sequence>
<proteinExistence type="predicted"/>
<evidence type="ECO:0000313" key="2">
    <source>
        <dbReference type="EMBL" id="KKQ48306.1"/>
    </source>
</evidence>
<feature type="domain" description="NAD(P)-binding" evidence="1">
    <location>
        <begin position="2"/>
        <end position="167"/>
    </location>
</feature>
<dbReference type="SUPFAM" id="SSF51735">
    <property type="entry name" value="NAD(P)-binding Rossmann-fold domains"/>
    <property type="match status" value="1"/>
</dbReference>
<dbReference type="EMBL" id="LBTX01000037">
    <property type="protein sequence ID" value="KKQ48306.1"/>
    <property type="molecule type" value="Genomic_DNA"/>
</dbReference>
<name>A0A0G0L6N3_9BACT</name>
<dbReference type="PANTHER" id="PTHR43000">
    <property type="entry name" value="DTDP-D-GLUCOSE 4,6-DEHYDRATASE-RELATED"/>
    <property type="match status" value="1"/>
</dbReference>
<dbReference type="PATRIC" id="fig|1618488.3.peg.1050"/>
<protein>
    <submittedName>
        <fullName evidence="2">NAD-dependent epimerase/dehydratase</fullName>
    </submittedName>
</protein>
<reference evidence="2 3" key="1">
    <citation type="journal article" date="2015" name="Nature">
        <title>rRNA introns, odd ribosomes, and small enigmatic genomes across a large radiation of phyla.</title>
        <authorList>
            <person name="Brown C.T."/>
            <person name="Hug L.A."/>
            <person name="Thomas B.C."/>
            <person name="Sharon I."/>
            <person name="Castelle C.J."/>
            <person name="Singh A."/>
            <person name="Wilkins M.J."/>
            <person name="Williams K.H."/>
            <person name="Banfield J.F."/>
        </authorList>
    </citation>
    <scope>NUCLEOTIDE SEQUENCE [LARGE SCALE GENOMIC DNA]</scope>
</reference>
<gene>
    <name evidence="2" type="ORF">US68_C0037G0004</name>
</gene>
<accession>A0A0G0L6N3</accession>
<dbReference type="InterPro" id="IPR036291">
    <property type="entry name" value="NAD(P)-bd_dom_sf"/>
</dbReference>
<dbReference type="Gene3D" id="3.40.50.720">
    <property type="entry name" value="NAD(P)-binding Rossmann-like Domain"/>
    <property type="match status" value="1"/>
</dbReference>
<dbReference type="Gene3D" id="3.90.25.10">
    <property type="entry name" value="UDP-galactose 4-epimerase, domain 1"/>
    <property type="match status" value="1"/>
</dbReference>
<dbReference type="Pfam" id="PF16363">
    <property type="entry name" value="GDP_Man_Dehyd"/>
    <property type="match status" value="1"/>
</dbReference>